<organism evidence="1 2">
    <name type="scientific">Serinus canaria</name>
    <name type="common">Island canary</name>
    <name type="synonym">Fringilla canaria</name>
    <dbReference type="NCBI Taxonomy" id="9135"/>
    <lineage>
        <taxon>Eukaryota</taxon>
        <taxon>Metazoa</taxon>
        <taxon>Chordata</taxon>
        <taxon>Craniata</taxon>
        <taxon>Vertebrata</taxon>
        <taxon>Euteleostomi</taxon>
        <taxon>Archelosauria</taxon>
        <taxon>Archosauria</taxon>
        <taxon>Dinosauria</taxon>
        <taxon>Saurischia</taxon>
        <taxon>Theropoda</taxon>
        <taxon>Coelurosauria</taxon>
        <taxon>Aves</taxon>
        <taxon>Neognathae</taxon>
        <taxon>Neoaves</taxon>
        <taxon>Telluraves</taxon>
        <taxon>Australaves</taxon>
        <taxon>Passeriformes</taxon>
        <taxon>Passeroidea</taxon>
        <taxon>Fringillidae</taxon>
        <taxon>Carduelinae</taxon>
        <taxon>Serinus</taxon>
    </lineage>
</organism>
<sequence>MCLHCSSPTACRVSAWCQHTCRVSAWYQHTCMVSAWYQHTCMVSAWCQHTCRVSAWYQHTCRVSAWYQHTCRVSAWYQHTCMVSAWCQHTCRVSACYQHTLGHLRPGGARFSIPAHGQPGYEVILCRVCRECSVGTVLPACRQQEHTLRALPPGGCQRLLGDSSGVSEPASHLSCIFLSSIP</sequence>
<dbReference type="Ensembl" id="ENSSCAT00000023656.1">
    <property type="protein sequence ID" value="ENSSCAP00000021205.1"/>
    <property type="gene ID" value="ENSSCAG00000015262.1"/>
</dbReference>
<protein>
    <submittedName>
        <fullName evidence="1">Uncharacterized protein</fullName>
    </submittedName>
</protein>
<reference evidence="1" key="1">
    <citation type="submission" date="2025-08" db="UniProtKB">
        <authorList>
            <consortium name="Ensembl"/>
        </authorList>
    </citation>
    <scope>IDENTIFICATION</scope>
</reference>
<dbReference type="Proteomes" id="UP000694409">
    <property type="component" value="Unassembled WGS sequence"/>
</dbReference>
<proteinExistence type="predicted"/>
<name>A0A8C9NRE9_SERCA</name>
<evidence type="ECO:0000313" key="1">
    <source>
        <dbReference type="Ensembl" id="ENSSCAP00000021205.1"/>
    </source>
</evidence>
<accession>A0A8C9NRE9</accession>
<keyword evidence="2" id="KW-1185">Reference proteome</keyword>
<evidence type="ECO:0000313" key="2">
    <source>
        <dbReference type="Proteomes" id="UP000694409"/>
    </source>
</evidence>
<reference evidence="1" key="2">
    <citation type="submission" date="2025-09" db="UniProtKB">
        <authorList>
            <consortium name="Ensembl"/>
        </authorList>
    </citation>
    <scope>IDENTIFICATION</scope>
</reference>
<dbReference type="AlphaFoldDB" id="A0A8C9NRE9"/>